<evidence type="ECO:0000256" key="4">
    <source>
        <dbReference type="ARBA" id="ARBA00023125"/>
    </source>
</evidence>
<dbReference type="EMBL" id="CP063458">
    <property type="protein sequence ID" value="QOV90100.1"/>
    <property type="molecule type" value="Genomic_DNA"/>
</dbReference>
<dbReference type="Gene3D" id="1.10.1740.10">
    <property type="match status" value="1"/>
</dbReference>
<keyword evidence="3" id="KW-0731">Sigma factor</keyword>
<dbReference type="SUPFAM" id="SSF88659">
    <property type="entry name" value="Sigma3 and sigma4 domains of RNA polymerase sigma factors"/>
    <property type="match status" value="1"/>
</dbReference>
<keyword evidence="2" id="KW-0805">Transcription regulation</keyword>
<organism evidence="7 8">
    <name type="scientific">Humisphaera borealis</name>
    <dbReference type="NCBI Taxonomy" id="2807512"/>
    <lineage>
        <taxon>Bacteria</taxon>
        <taxon>Pseudomonadati</taxon>
        <taxon>Planctomycetota</taxon>
        <taxon>Phycisphaerae</taxon>
        <taxon>Tepidisphaerales</taxon>
        <taxon>Tepidisphaeraceae</taxon>
        <taxon>Humisphaera</taxon>
    </lineage>
</organism>
<dbReference type="GO" id="GO:0016987">
    <property type="term" value="F:sigma factor activity"/>
    <property type="evidence" value="ECO:0007669"/>
    <property type="project" value="UniProtKB-KW"/>
</dbReference>
<dbReference type="PANTHER" id="PTHR43133:SF8">
    <property type="entry name" value="RNA POLYMERASE SIGMA FACTOR HI_1459-RELATED"/>
    <property type="match status" value="1"/>
</dbReference>
<keyword evidence="4" id="KW-0238">DNA-binding</keyword>
<dbReference type="NCBIfam" id="TIGR02937">
    <property type="entry name" value="sigma70-ECF"/>
    <property type="match status" value="1"/>
</dbReference>
<evidence type="ECO:0000256" key="3">
    <source>
        <dbReference type="ARBA" id="ARBA00023082"/>
    </source>
</evidence>
<protein>
    <submittedName>
        <fullName evidence="7">Sigma-70 family RNA polymerase sigma factor</fullName>
    </submittedName>
</protein>
<reference evidence="7 8" key="1">
    <citation type="submission" date="2020-10" db="EMBL/GenBank/DDBJ databases">
        <title>Wide distribution of Phycisphaera-like planctomycetes from WD2101 soil group in peatlands and genome analysis of the first cultivated representative.</title>
        <authorList>
            <person name="Dedysh S.N."/>
            <person name="Beletsky A.V."/>
            <person name="Ivanova A."/>
            <person name="Kulichevskaya I.S."/>
            <person name="Suzina N.E."/>
            <person name="Philippov D.A."/>
            <person name="Rakitin A.L."/>
            <person name="Mardanov A.V."/>
            <person name="Ravin N.V."/>
        </authorList>
    </citation>
    <scope>NUCLEOTIDE SEQUENCE [LARGE SCALE GENOMIC DNA]</scope>
    <source>
        <strain evidence="7 8">M1803</strain>
    </source>
</reference>
<evidence type="ECO:0000256" key="2">
    <source>
        <dbReference type="ARBA" id="ARBA00023015"/>
    </source>
</evidence>
<accession>A0A7M2X039</accession>
<keyword evidence="5" id="KW-0804">Transcription</keyword>
<gene>
    <name evidence="7" type="ORF">IPV69_01630</name>
</gene>
<proteinExistence type="inferred from homology"/>
<dbReference type="KEGG" id="hbs:IPV69_01630"/>
<dbReference type="InterPro" id="IPR039425">
    <property type="entry name" value="RNA_pol_sigma-70-like"/>
</dbReference>
<dbReference type="InterPro" id="IPR013324">
    <property type="entry name" value="RNA_pol_sigma_r3/r4-like"/>
</dbReference>
<keyword evidence="8" id="KW-1185">Reference proteome</keyword>
<dbReference type="InterPro" id="IPR013249">
    <property type="entry name" value="RNA_pol_sigma70_r4_t2"/>
</dbReference>
<dbReference type="GO" id="GO:0006352">
    <property type="term" value="P:DNA-templated transcription initiation"/>
    <property type="evidence" value="ECO:0007669"/>
    <property type="project" value="InterPro"/>
</dbReference>
<evidence type="ECO:0000256" key="5">
    <source>
        <dbReference type="ARBA" id="ARBA00023163"/>
    </source>
</evidence>
<dbReference type="Gene3D" id="1.10.10.10">
    <property type="entry name" value="Winged helix-like DNA-binding domain superfamily/Winged helix DNA-binding domain"/>
    <property type="match status" value="1"/>
</dbReference>
<evidence type="ECO:0000313" key="8">
    <source>
        <dbReference type="Proteomes" id="UP000593765"/>
    </source>
</evidence>
<evidence type="ECO:0000313" key="7">
    <source>
        <dbReference type="EMBL" id="QOV90100.1"/>
    </source>
</evidence>
<evidence type="ECO:0000256" key="1">
    <source>
        <dbReference type="ARBA" id="ARBA00010641"/>
    </source>
</evidence>
<dbReference type="SUPFAM" id="SSF88946">
    <property type="entry name" value="Sigma2 domain of RNA polymerase sigma factors"/>
    <property type="match status" value="1"/>
</dbReference>
<dbReference type="Proteomes" id="UP000593765">
    <property type="component" value="Chromosome"/>
</dbReference>
<dbReference type="Pfam" id="PF08281">
    <property type="entry name" value="Sigma70_r4_2"/>
    <property type="match status" value="1"/>
</dbReference>
<dbReference type="GO" id="GO:0003677">
    <property type="term" value="F:DNA binding"/>
    <property type="evidence" value="ECO:0007669"/>
    <property type="project" value="UniProtKB-KW"/>
</dbReference>
<dbReference type="InterPro" id="IPR014284">
    <property type="entry name" value="RNA_pol_sigma-70_dom"/>
</dbReference>
<dbReference type="InterPro" id="IPR036388">
    <property type="entry name" value="WH-like_DNA-bd_sf"/>
</dbReference>
<feature type="domain" description="RNA polymerase sigma factor 70 region 4 type 2" evidence="6">
    <location>
        <begin position="153"/>
        <end position="205"/>
    </location>
</feature>
<dbReference type="RefSeq" id="WP_206293171.1">
    <property type="nucleotide sequence ID" value="NZ_CP063458.1"/>
</dbReference>
<name>A0A7M2X039_9BACT</name>
<dbReference type="PANTHER" id="PTHR43133">
    <property type="entry name" value="RNA POLYMERASE ECF-TYPE SIGMA FACTO"/>
    <property type="match status" value="1"/>
</dbReference>
<dbReference type="InterPro" id="IPR013325">
    <property type="entry name" value="RNA_pol_sigma_r2"/>
</dbReference>
<comment type="similarity">
    <text evidence="1">Belongs to the sigma-70 factor family. ECF subfamily.</text>
</comment>
<sequence>MSESEAPPKSVPDELLPLLQRLGGGDRSALAGLFSHYQAQLRRMVDLRLDARLTGRVGASDVLQEAYIDALLRFPHFFEKPGMSFYVWLRMVVNQSLVGVHRKHLGAKMRSAGAEVAIDAQPLSGVMPGSLARELVARLDTPSQTLRQAEMVEQVEAAIQSLSPLDREILTLRHFEELDNNQVAELLGLQKAAASNRYVRALERLREALAKLPGFFEA</sequence>
<dbReference type="AlphaFoldDB" id="A0A7M2X039"/>
<evidence type="ECO:0000259" key="6">
    <source>
        <dbReference type="Pfam" id="PF08281"/>
    </source>
</evidence>